<dbReference type="RefSeq" id="WP_027312484.1">
    <property type="nucleotide sequence ID" value="NZ_JBHLZN010000009.1"/>
</dbReference>
<evidence type="ECO:0000313" key="1">
    <source>
        <dbReference type="EMBL" id="MFB9888107.1"/>
    </source>
</evidence>
<evidence type="ECO:0000313" key="2">
    <source>
        <dbReference type="Proteomes" id="UP001589628"/>
    </source>
</evidence>
<protein>
    <recommendedName>
        <fullName evidence="3">SPOR domain-containing protein</fullName>
    </recommendedName>
</protein>
<dbReference type="Proteomes" id="UP001589628">
    <property type="component" value="Unassembled WGS sequence"/>
</dbReference>
<reference evidence="1 2" key="1">
    <citation type="submission" date="2024-09" db="EMBL/GenBank/DDBJ databases">
        <authorList>
            <person name="Sun Q."/>
            <person name="Mori K."/>
        </authorList>
    </citation>
    <scope>NUCLEOTIDE SEQUENCE [LARGE SCALE GENOMIC DNA]</scope>
    <source>
        <strain evidence="1 2">ATCC 51285</strain>
    </source>
</reference>
<sequence length="213" mass="24411">MGRWWLPLLGVNLLLGWYGWQQWQWQSAAPLSLPVLAAKQVRLLSELSPEALSVRPPVQQGECPAWLFSDEHQARYWQQWWQQYGVNLPLRAVQANLPGDYWVYASPPDGQQQQRLQGLAKLLKVEMLPINQGELRGYWSLGVYGRHSLAEWVKQQAVEAGLEAKVHLLSRYVQQWQLPLSEAELQALSNKLISQEKILPQVEKIPCDRVASG</sequence>
<comment type="caution">
    <text evidence="1">The sequence shown here is derived from an EMBL/GenBank/DDBJ whole genome shotgun (WGS) entry which is preliminary data.</text>
</comment>
<accession>A0ABV5ZFN7</accession>
<gene>
    <name evidence="1" type="ORF">ACFFLH_16980</name>
</gene>
<dbReference type="EMBL" id="JBHLZN010000009">
    <property type="protein sequence ID" value="MFB9888107.1"/>
    <property type="molecule type" value="Genomic_DNA"/>
</dbReference>
<name>A0ABV5ZFN7_9GAMM</name>
<evidence type="ECO:0008006" key="3">
    <source>
        <dbReference type="Google" id="ProtNLM"/>
    </source>
</evidence>
<keyword evidence="2" id="KW-1185">Reference proteome</keyword>
<organism evidence="1 2">
    <name type="scientific">Balneatrix alpica</name>
    <dbReference type="NCBI Taxonomy" id="75684"/>
    <lineage>
        <taxon>Bacteria</taxon>
        <taxon>Pseudomonadati</taxon>
        <taxon>Pseudomonadota</taxon>
        <taxon>Gammaproteobacteria</taxon>
        <taxon>Oceanospirillales</taxon>
        <taxon>Balneatrichaceae</taxon>
        <taxon>Balneatrix</taxon>
    </lineage>
</organism>
<proteinExistence type="predicted"/>